<dbReference type="EMBL" id="CM047592">
    <property type="protein sequence ID" value="KAI9917647.1"/>
    <property type="molecule type" value="Genomic_DNA"/>
</dbReference>
<gene>
    <name evidence="1" type="ORF">PsorP6_012303</name>
</gene>
<accession>A0ACC0WFX0</accession>
<proteinExistence type="predicted"/>
<evidence type="ECO:0000313" key="1">
    <source>
        <dbReference type="EMBL" id="KAI9917647.1"/>
    </source>
</evidence>
<keyword evidence="2" id="KW-1185">Reference proteome</keyword>
<organism evidence="1 2">
    <name type="scientific">Peronosclerospora sorghi</name>
    <dbReference type="NCBI Taxonomy" id="230839"/>
    <lineage>
        <taxon>Eukaryota</taxon>
        <taxon>Sar</taxon>
        <taxon>Stramenopiles</taxon>
        <taxon>Oomycota</taxon>
        <taxon>Peronosporomycetes</taxon>
        <taxon>Peronosporales</taxon>
        <taxon>Peronosporaceae</taxon>
        <taxon>Peronosclerospora</taxon>
    </lineage>
</organism>
<reference evidence="1 2" key="1">
    <citation type="journal article" date="2022" name="bioRxiv">
        <title>The genome of the oomycete Peronosclerospora sorghi, a cosmopolitan pathogen of maize and sorghum, is inflated with dispersed pseudogenes.</title>
        <authorList>
            <person name="Fletcher K."/>
            <person name="Martin F."/>
            <person name="Isakeit T."/>
            <person name="Cavanaugh K."/>
            <person name="Magill C."/>
            <person name="Michelmore R."/>
        </authorList>
    </citation>
    <scope>NUCLEOTIDE SEQUENCE [LARGE SCALE GENOMIC DNA]</scope>
    <source>
        <strain evidence="1">P6</strain>
    </source>
</reference>
<sequence>MVPFLMFLSGVFMTFITETVSTSDYNQEQSRVINEVTSDWPSLQFQFKLKRSSMRPYRHSEFSMFANPVISADESSILYDIFASFNDGTVTSNYTLVNGVAYLQISPLQVDSNTPLSVQYLRSELSDILPINSIVSALNEATPVSNFSGISIDCNDGKIYKVSISKWSILIVTLILLPPNLAMTVGTSLRSSCHQFLFHRLEKNYSLEKKSSWEIESLVKQSSFHWMRK</sequence>
<evidence type="ECO:0000313" key="2">
    <source>
        <dbReference type="Proteomes" id="UP001163321"/>
    </source>
</evidence>
<dbReference type="Proteomes" id="UP001163321">
    <property type="component" value="Chromosome 13"/>
</dbReference>
<comment type="caution">
    <text evidence="1">The sequence shown here is derived from an EMBL/GenBank/DDBJ whole genome shotgun (WGS) entry which is preliminary data.</text>
</comment>
<protein>
    <submittedName>
        <fullName evidence="1">Uncharacterized protein</fullName>
    </submittedName>
</protein>
<name>A0ACC0WFX0_9STRA</name>